<dbReference type="Pfam" id="PF04439">
    <property type="entry name" value="Adenyl_transf"/>
    <property type="match status" value="1"/>
</dbReference>
<dbReference type="AlphaFoldDB" id="A0A917ELZ2"/>
<dbReference type="EMBL" id="BMFK01000001">
    <property type="protein sequence ID" value="GGE55146.1"/>
    <property type="molecule type" value="Genomic_DNA"/>
</dbReference>
<dbReference type="InterPro" id="IPR043519">
    <property type="entry name" value="NT_sf"/>
</dbReference>
<keyword evidence="2" id="KW-1185">Reference proteome</keyword>
<evidence type="ECO:0000313" key="2">
    <source>
        <dbReference type="Proteomes" id="UP000605259"/>
    </source>
</evidence>
<sequence length="284" mass="33299">MRGRKAMIDVGIGFARSCELIRIFTLEGSLTNKNIPTDKFQDYDFSYFVTDIEYFKKSDDWLDYFGKRLMLQKPEAMELFPSELGSWFSYIIIFEDGVKMDLTLIPLHEYEEYFKNSDGLVEVLLDKDNIIQHPVIATDKMYHIQKPSSQSFDDCCNEFWMSATYVTKGLMRRELLVAAEMMNSVCRPQLLTMLRWKVGIETDFSLSVGKSDKFLQKYVSGETWTALVATYKMSSYEDMWEGLYTSFALFRETSHVVSNILNYSYPNYDEKGSKYIEWIRQTDI</sequence>
<dbReference type="Gene3D" id="1.20.120.330">
    <property type="entry name" value="Nucleotidyltransferases domain 2"/>
    <property type="match status" value="1"/>
</dbReference>
<dbReference type="PIRSF" id="PIRSF000812">
    <property type="entry name" value="AAD"/>
    <property type="match status" value="1"/>
</dbReference>
<reference evidence="1" key="2">
    <citation type="submission" date="2020-09" db="EMBL/GenBank/DDBJ databases">
        <authorList>
            <person name="Sun Q."/>
            <person name="Zhou Y."/>
        </authorList>
    </citation>
    <scope>NUCLEOTIDE SEQUENCE</scope>
    <source>
        <strain evidence="1">CGMCC 1.12698</strain>
    </source>
</reference>
<dbReference type="NCBIfam" id="NF033084">
    <property type="entry name" value="ANT_6"/>
    <property type="match status" value="1"/>
</dbReference>
<accession>A0A917ELZ2</accession>
<reference evidence="1" key="1">
    <citation type="journal article" date="2014" name="Int. J. Syst. Evol. Microbiol.">
        <title>Complete genome sequence of Corynebacterium casei LMG S-19264T (=DSM 44701T), isolated from a smear-ripened cheese.</title>
        <authorList>
            <consortium name="US DOE Joint Genome Institute (JGI-PGF)"/>
            <person name="Walter F."/>
            <person name="Albersmeier A."/>
            <person name="Kalinowski J."/>
            <person name="Ruckert C."/>
        </authorList>
    </citation>
    <scope>NUCLEOTIDE SEQUENCE</scope>
    <source>
        <strain evidence="1">CGMCC 1.12698</strain>
    </source>
</reference>
<gene>
    <name evidence="1" type="primary">aadK</name>
    <name evidence="1" type="ORF">GCM10007140_01810</name>
</gene>
<proteinExistence type="predicted"/>
<dbReference type="Gene3D" id="3.30.460.10">
    <property type="entry name" value="Beta Polymerase, domain 2"/>
    <property type="match status" value="1"/>
</dbReference>
<comment type="caution">
    <text evidence="1">The sequence shown here is derived from an EMBL/GenBank/DDBJ whole genome shotgun (WGS) entry which is preliminary data.</text>
</comment>
<dbReference type="SUPFAM" id="SSF81631">
    <property type="entry name" value="PAP/OAS1 substrate-binding domain"/>
    <property type="match status" value="1"/>
</dbReference>
<dbReference type="RefSeq" id="WP_188386579.1">
    <property type="nucleotide sequence ID" value="NZ_BMFK01000001.1"/>
</dbReference>
<dbReference type="InterPro" id="IPR007530">
    <property type="entry name" value="Aminoglycoside_adenylylTfrase"/>
</dbReference>
<protein>
    <submittedName>
        <fullName evidence="1">Aminoglycoside 6-adenylyltransferase</fullName>
    </submittedName>
</protein>
<evidence type="ECO:0000313" key="1">
    <source>
        <dbReference type="EMBL" id="GGE55146.1"/>
    </source>
</evidence>
<dbReference type="SUPFAM" id="SSF81301">
    <property type="entry name" value="Nucleotidyltransferase"/>
    <property type="match status" value="1"/>
</dbReference>
<name>A0A917ELZ2_9BACI</name>
<organism evidence="1 2">
    <name type="scientific">Priestia taiwanensis</name>
    <dbReference type="NCBI Taxonomy" id="1347902"/>
    <lineage>
        <taxon>Bacteria</taxon>
        <taxon>Bacillati</taxon>
        <taxon>Bacillota</taxon>
        <taxon>Bacilli</taxon>
        <taxon>Bacillales</taxon>
        <taxon>Bacillaceae</taxon>
        <taxon>Priestia</taxon>
    </lineage>
</organism>
<dbReference type="Proteomes" id="UP000605259">
    <property type="component" value="Unassembled WGS sequence"/>
</dbReference>